<name>A0A4U3LZC1_9ACTN</name>
<evidence type="ECO:0000313" key="3">
    <source>
        <dbReference type="Proteomes" id="UP000308705"/>
    </source>
</evidence>
<comment type="caution">
    <text evidence="2">The sequence shown here is derived from an EMBL/GenBank/DDBJ whole genome shotgun (WGS) entry which is preliminary data.</text>
</comment>
<sequence>MTTPAGSKNPPADQPGNGPPTRTGRFRRPPGGGRYGGMGRGRLAPDTARAGGGGRGRPGGAVTEKRSGAADVRQKAQWPLLSRKGH</sequence>
<feature type="compositionally biased region" description="Gly residues" evidence="1">
    <location>
        <begin position="30"/>
        <end position="40"/>
    </location>
</feature>
<keyword evidence="3" id="KW-1185">Reference proteome</keyword>
<gene>
    <name evidence="2" type="ORF">FDA94_33585</name>
</gene>
<dbReference type="AlphaFoldDB" id="A0A4U3LZC1"/>
<protein>
    <submittedName>
        <fullName evidence="2">Uncharacterized protein</fullName>
    </submittedName>
</protein>
<proteinExistence type="predicted"/>
<evidence type="ECO:0000313" key="2">
    <source>
        <dbReference type="EMBL" id="TKK81202.1"/>
    </source>
</evidence>
<feature type="region of interest" description="Disordered" evidence="1">
    <location>
        <begin position="1"/>
        <end position="86"/>
    </location>
</feature>
<dbReference type="Proteomes" id="UP000308705">
    <property type="component" value="Unassembled WGS sequence"/>
</dbReference>
<evidence type="ECO:0000256" key="1">
    <source>
        <dbReference type="SAM" id="MobiDB-lite"/>
    </source>
</evidence>
<reference evidence="2 3" key="1">
    <citation type="submission" date="2019-04" db="EMBL/GenBank/DDBJ databases">
        <title>Herbidospora sp. NEAU-GS14.nov., a novel actinomycete isolated from soil.</title>
        <authorList>
            <person name="Han L."/>
        </authorList>
    </citation>
    <scope>NUCLEOTIDE SEQUENCE [LARGE SCALE GENOMIC DNA]</scope>
    <source>
        <strain evidence="2 3">NEAU-GS14</strain>
    </source>
</reference>
<organism evidence="2 3">
    <name type="scientific">Herbidospora galbida</name>
    <dbReference type="NCBI Taxonomy" id="2575442"/>
    <lineage>
        <taxon>Bacteria</taxon>
        <taxon>Bacillati</taxon>
        <taxon>Actinomycetota</taxon>
        <taxon>Actinomycetes</taxon>
        <taxon>Streptosporangiales</taxon>
        <taxon>Streptosporangiaceae</taxon>
        <taxon>Herbidospora</taxon>
    </lineage>
</organism>
<accession>A0A4U3LZC1</accession>
<feature type="compositionally biased region" description="Gly residues" evidence="1">
    <location>
        <begin position="50"/>
        <end position="59"/>
    </location>
</feature>
<dbReference type="EMBL" id="SZQA01000046">
    <property type="protein sequence ID" value="TKK81202.1"/>
    <property type="molecule type" value="Genomic_DNA"/>
</dbReference>
<feature type="compositionally biased region" description="Basic and acidic residues" evidence="1">
    <location>
        <begin position="63"/>
        <end position="74"/>
    </location>
</feature>